<protein>
    <submittedName>
        <fullName evidence="1">Uncharacterized protein</fullName>
    </submittedName>
</protein>
<organism evidence="1 2">
    <name type="scientific">Acinetobacter lanii</name>
    <dbReference type="NCBI Taxonomy" id="2715163"/>
    <lineage>
        <taxon>Bacteria</taxon>
        <taxon>Pseudomonadati</taxon>
        <taxon>Pseudomonadota</taxon>
        <taxon>Gammaproteobacteria</taxon>
        <taxon>Moraxellales</taxon>
        <taxon>Moraxellaceae</taxon>
        <taxon>Acinetobacter</taxon>
    </lineage>
</organism>
<proteinExistence type="predicted"/>
<dbReference type="EMBL" id="CP049916">
    <property type="protein sequence ID" value="QIO10023.1"/>
    <property type="molecule type" value="Genomic_DNA"/>
</dbReference>
<evidence type="ECO:0000313" key="2">
    <source>
        <dbReference type="Proteomes" id="UP000501939"/>
    </source>
</evidence>
<dbReference type="AlphaFoldDB" id="A0A6G8S7W9"/>
<gene>
    <name evidence="1" type="ORF">G8D99_14065</name>
</gene>
<reference evidence="1 2" key="1">
    <citation type="submission" date="2020-03" db="EMBL/GenBank/DDBJ databases">
        <authorList>
            <person name="Zhu W."/>
        </authorList>
    </citation>
    <scope>NUCLEOTIDE SEQUENCE [LARGE SCALE GENOMIC DNA]</scope>
    <source>
        <strain evidence="1 2">185</strain>
    </source>
</reference>
<evidence type="ECO:0000313" key="1">
    <source>
        <dbReference type="EMBL" id="QIO10023.1"/>
    </source>
</evidence>
<dbReference type="RefSeq" id="WP_166326951.1">
    <property type="nucleotide sequence ID" value="NZ_CP049916.1"/>
</dbReference>
<keyword evidence="2" id="KW-1185">Reference proteome</keyword>
<dbReference type="Proteomes" id="UP000501939">
    <property type="component" value="Chromosome"/>
</dbReference>
<sequence>MVGNHDSGDDEGYEDKIKDNTSWDAKAGDTLLVPSGPSGNHLFIVLFDPQSPIDISFGKKLHLAQVNFTSVRSGMNYDSTCIVEPGDHSFITHKSYVNYSRLRYEEYEPIKRGVQNGRLLLHEPVTYDLLCRIREGAITSNKTPTFVKYEIQKLCEYLKMTKSA</sequence>
<dbReference type="KEGG" id="alj:G8D99_14065"/>
<name>A0A6G8S7W9_9GAMM</name>
<accession>A0A6G8S7W9</accession>